<evidence type="ECO:0000313" key="4">
    <source>
        <dbReference type="EMBL" id="KAK8854680.1"/>
    </source>
</evidence>
<comment type="caution">
    <text evidence="4">The sequence shown here is derived from an EMBL/GenBank/DDBJ whole genome shotgun (WGS) entry which is preliminary data.</text>
</comment>
<dbReference type="InterPro" id="IPR007587">
    <property type="entry name" value="SAPS"/>
</dbReference>
<dbReference type="PANTHER" id="PTHR12634">
    <property type="entry name" value="SIT4 YEAST -ASSOCIATING PROTEIN-RELATED"/>
    <property type="match status" value="1"/>
</dbReference>
<feature type="compositionally biased region" description="Basic and acidic residues" evidence="3">
    <location>
        <begin position="1349"/>
        <end position="1364"/>
    </location>
</feature>
<organism evidence="4 5">
    <name type="scientific">Kwoniella newhampshirensis</name>
    <dbReference type="NCBI Taxonomy" id="1651941"/>
    <lineage>
        <taxon>Eukaryota</taxon>
        <taxon>Fungi</taxon>
        <taxon>Dikarya</taxon>
        <taxon>Basidiomycota</taxon>
        <taxon>Agaricomycotina</taxon>
        <taxon>Tremellomycetes</taxon>
        <taxon>Tremellales</taxon>
        <taxon>Cryptococcaceae</taxon>
        <taxon>Kwoniella</taxon>
    </lineage>
</organism>
<feature type="compositionally biased region" description="Pro residues" evidence="3">
    <location>
        <begin position="703"/>
        <end position="718"/>
    </location>
</feature>
<feature type="compositionally biased region" description="Polar residues" evidence="3">
    <location>
        <begin position="661"/>
        <end position="671"/>
    </location>
</feature>
<sequence length="1390" mass="151263">MLWRFSFASSSALDVLLTRETPPSVEELMDEQDILNECKAQNNKLVAYLSREDPIKSLLQWVIAGLDELDQAAAAADEESFNQALTSSDLYPSYRAVGTTNPLHFGTITGTGKSQIPGTGPGSPPLEPAKLVDVEIQEVKEGEERKDGESDDANGLGVGVGWGQGLRRKSDGEEEMHRSRYPSIAAEILCCVELWSIADTIMRNPEHLLTPFWDAVLPPLDPTTPTTETSSTTLSRHEAGERERARHEFWSDADEERDRRREMIRGMWMRVNGTLMTKRTTEMVRFVQSLPNIVDRIVAGIASPAIQDVLIRIVSSEEGGVTGVIDWLADEGLIPKLLELLSPHHPPTTHVIAAEVLKSIITLCAPTPFNPHGGNAMEQQAGQGVQPPGTRDNRLIRELISEASVDTMIGFMLNNIELTDKDWKGLNSEPDNDAEGLSPADPFVVHPLPSVASATSSLSHICNILVEVIRRNNSDFSEPHLFHTLRNRLMSVRMKPNDNGGQENDIPGDDGNQVGSETEQEIEEKERRNMEEALVDMSSKMGIVHLGHLLDAISDRFGDLHRFVLQPRSQERAASTLNPKPFTLERFRIVELYAELLHSSNMSILNRVPGTGPTYTEDGILSGGLEGLEALGEAIDGDHVGEDDGQADEDQVTQARELPVSSGSTDASLTGSDDVASEDEEMLESIDDDATPSPSPSISRVLSPPPLTVETPTPPPPSQEDAERLRDVMGIESKPPASSAVSEIASSVSQVDAALPVVAPVIASDVDERDRNETVPPPILNVPSEHPTPAILAPGDRLKQMYINHDVIATVVDLFFEYPNNDFMHHVVYDILQQILNGRLGPGLNRELVVDLLRKAELVERILDAQRLNDRLVNQPKTPRLAYMGHIILIAEELVKFFSRCPPELFDLIKDSFVSSEWEAFVDSSLREAKARDARPLAGGKPMGPGSGPGDEGMGPSGASGGGREEDSSDEEDEDGEQVVKFGEPLTRTVAADGFAPRGEFDAYADHEREGDEDEEGMDRFWRSAGVGLNRRPVDSSDDDDDDADWLRPSVNASWTGNGAEEDDFGGWETGGSGRQSGRDEFEDDDGWGNFNTATSPSRSPDPNAENPFGDDNFVPSVVRAEPLRESQGEPLTPLDWAEQFDRAFREGGGDDPTQTEGDVPAIVVPSLDEDEDEDEGEERAMGMSMSTGTSSWTFEGDDEGVDLPPTISPTLPNDGFPMGNLADLPRRRGHAAEELTAVSTSTPKERSSSISSESSSTSTATVTKSSSHPIPIPHRGSSGGAHRPHLGHPITSSSDDEYSSSRSSASASSSRSAHEHRWGEAFSPPDPALIAAATEESPLGPGVSPDTHITREGLLEREVDGEMVRVPQDEIVEAIERKADDDESEGEDR</sequence>
<dbReference type="GO" id="GO:0005829">
    <property type="term" value="C:cytosol"/>
    <property type="evidence" value="ECO:0007669"/>
    <property type="project" value="TreeGrafter"/>
</dbReference>
<feature type="compositionally biased region" description="Polar residues" evidence="3">
    <location>
        <begin position="1090"/>
        <end position="1101"/>
    </location>
</feature>
<dbReference type="GO" id="GO:0005634">
    <property type="term" value="C:nucleus"/>
    <property type="evidence" value="ECO:0007669"/>
    <property type="project" value="TreeGrafter"/>
</dbReference>
<protein>
    <recommendedName>
        <fullName evidence="6">SIT4-associating protein/190</fullName>
    </recommendedName>
</protein>
<feature type="region of interest" description="Disordered" evidence="3">
    <location>
        <begin position="141"/>
        <end position="175"/>
    </location>
</feature>
<feature type="compositionally biased region" description="Low complexity" evidence="3">
    <location>
        <begin position="223"/>
        <end position="234"/>
    </location>
</feature>
<dbReference type="RefSeq" id="XP_066802918.1">
    <property type="nucleotide sequence ID" value="XM_066946526.1"/>
</dbReference>
<feature type="compositionally biased region" description="Low complexity" evidence="3">
    <location>
        <begin position="1301"/>
        <end position="1312"/>
    </location>
</feature>
<feature type="region of interest" description="Disordered" evidence="3">
    <location>
        <begin position="493"/>
        <end position="527"/>
    </location>
</feature>
<feature type="compositionally biased region" description="Acidic residues" evidence="3">
    <location>
        <begin position="1168"/>
        <end position="1178"/>
    </location>
</feature>
<dbReference type="GeneID" id="92180677"/>
<dbReference type="GO" id="GO:0019903">
    <property type="term" value="F:protein phosphatase binding"/>
    <property type="evidence" value="ECO:0007669"/>
    <property type="project" value="InterPro"/>
</dbReference>
<feature type="region of interest" description="Disordered" evidence="3">
    <location>
        <begin position="636"/>
        <end position="722"/>
    </location>
</feature>
<feature type="region of interest" description="Disordered" evidence="3">
    <location>
        <begin position="220"/>
        <end position="249"/>
    </location>
</feature>
<keyword evidence="5" id="KW-1185">Reference proteome</keyword>
<comment type="similarity">
    <text evidence="1">Belongs to the SAPS family.</text>
</comment>
<evidence type="ECO:0000256" key="1">
    <source>
        <dbReference type="ARBA" id="ARBA00006180"/>
    </source>
</evidence>
<feature type="compositionally biased region" description="Gly residues" evidence="3">
    <location>
        <begin position="941"/>
        <end position="962"/>
    </location>
</feature>
<keyword evidence="2" id="KW-0131">Cell cycle</keyword>
<accession>A0AAW0YZC4</accession>
<dbReference type="KEGG" id="kne:92180677"/>
<gene>
    <name evidence="4" type="ORF">IAR55_003419</name>
</gene>
<name>A0AAW0YZC4_9TREE</name>
<feature type="compositionally biased region" description="Basic and acidic residues" evidence="3">
    <location>
        <begin position="1225"/>
        <end position="1234"/>
    </location>
</feature>
<dbReference type="EMBL" id="JBCAWK010000006">
    <property type="protein sequence ID" value="KAK8854680.1"/>
    <property type="molecule type" value="Genomic_DNA"/>
</dbReference>
<evidence type="ECO:0000256" key="2">
    <source>
        <dbReference type="ARBA" id="ARBA00023306"/>
    </source>
</evidence>
<feature type="compositionally biased region" description="Low complexity" evidence="3">
    <location>
        <begin position="1182"/>
        <end position="1192"/>
    </location>
</feature>
<dbReference type="Proteomes" id="UP001388673">
    <property type="component" value="Unassembled WGS sequence"/>
</dbReference>
<evidence type="ECO:0000313" key="5">
    <source>
        <dbReference type="Proteomes" id="UP001388673"/>
    </source>
</evidence>
<dbReference type="GO" id="GO:0019888">
    <property type="term" value="F:protein phosphatase regulator activity"/>
    <property type="evidence" value="ECO:0007669"/>
    <property type="project" value="TreeGrafter"/>
</dbReference>
<feature type="compositionally biased region" description="Basic and acidic residues" evidence="3">
    <location>
        <begin position="1140"/>
        <end position="1149"/>
    </location>
</feature>
<feature type="compositionally biased region" description="Basic and acidic residues" evidence="3">
    <location>
        <begin position="999"/>
        <end position="1010"/>
    </location>
</feature>
<evidence type="ECO:0008006" key="6">
    <source>
        <dbReference type="Google" id="ProtNLM"/>
    </source>
</evidence>
<feature type="compositionally biased region" description="Acidic residues" evidence="3">
    <location>
        <begin position="967"/>
        <end position="977"/>
    </location>
</feature>
<feature type="compositionally biased region" description="Acidic residues" evidence="3">
    <location>
        <begin position="675"/>
        <end position="690"/>
    </location>
</feature>
<dbReference type="Pfam" id="PF04499">
    <property type="entry name" value="SAPS"/>
    <property type="match status" value="1"/>
</dbReference>
<proteinExistence type="inferred from homology"/>
<feature type="region of interest" description="Disordered" evidence="3">
    <location>
        <begin position="932"/>
        <end position="1364"/>
    </location>
</feature>
<reference evidence="4 5" key="1">
    <citation type="journal article" date="2024" name="bioRxiv">
        <title>Comparative genomics of Cryptococcus and Kwoniella reveals pathogenesis evolution and contrasting karyotype dynamics via intercentromeric recombination or chromosome fusion.</title>
        <authorList>
            <person name="Coelho M.A."/>
            <person name="David-Palma M."/>
            <person name="Shea T."/>
            <person name="Bowers K."/>
            <person name="McGinley-Smith S."/>
            <person name="Mohammad A.W."/>
            <person name="Gnirke A."/>
            <person name="Yurkov A.M."/>
            <person name="Nowrousian M."/>
            <person name="Sun S."/>
            <person name="Cuomo C.A."/>
            <person name="Heitman J."/>
        </authorList>
    </citation>
    <scope>NUCLEOTIDE SEQUENCE [LARGE SCALE GENOMIC DNA]</scope>
    <source>
        <strain evidence="4 5">CBS 13917</strain>
    </source>
</reference>
<dbReference type="PANTHER" id="PTHR12634:SF8">
    <property type="entry name" value="FIERY MOUNTAIN, ISOFORM D"/>
    <property type="match status" value="1"/>
</dbReference>
<feature type="compositionally biased region" description="Basic and acidic residues" evidence="3">
    <location>
        <begin position="235"/>
        <end position="249"/>
    </location>
</feature>
<feature type="compositionally biased region" description="Low complexity" evidence="3">
    <location>
        <begin position="1249"/>
        <end position="1268"/>
    </location>
</feature>
<evidence type="ECO:0000256" key="3">
    <source>
        <dbReference type="SAM" id="MobiDB-lite"/>
    </source>
</evidence>